<sequence length="107" mass="11433">MDNHKLYKSKGLPYTLASETFHDRQRYAVRDDDVDAVCRAQTSVRARWAGGGASDIPTNAPGDPGAAAACLARASYRESATGDREAGGVSGCIQVLVPREPLSLQRL</sequence>
<evidence type="ECO:0000313" key="1">
    <source>
        <dbReference type="EMBL" id="RCV12779.1"/>
    </source>
</evidence>
<proteinExistence type="predicted"/>
<protein>
    <submittedName>
        <fullName evidence="1">Uncharacterized protein</fullName>
    </submittedName>
</protein>
<reference evidence="1" key="1">
    <citation type="journal article" date="2012" name="Nat. Biotechnol.">
        <title>Reference genome sequence of the model plant Setaria.</title>
        <authorList>
            <person name="Bennetzen J.L."/>
            <person name="Schmutz J."/>
            <person name="Wang H."/>
            <person name="Percifield R."/>
            <person name="Hawkins J."/>
            <person name="Pontaroli A.C."/>
            <person name="Estep M."/>
            <person name="Feng L."/>
            <person name="Vaughn J.N."/>
            <person name="Grimwood J."/>
            <person name="Jenkins J."/>
            <person name="Barry K."/>
            <person name="Lindquist E."/>
            <person name="Hellsten U."/>
            <person name="Deshpande S."/>
            <person name="Wang X."/>
            <person name="Wu X."/>
            <person name="Mitros T."/>
            <person name="Triplett J."/>
            <person name="Yang X."/>
            <person name="Ye C.Y."/>
            <person name="Mauro-Herrera M."/>
            <person name="Wang L."/>
            <person name="Li P."/>
            <person name="Sharma M."/>
            <person name="Sharma R."/>
            <person name="Ronald P.C."/>
            <person name="Panaud O."/>
            <person name="Kellogg E.A."/>
            <person name="Brutnell T.P."/>
            <person name="Doust A.N."/>
            <person name="Tuskan G.A."/>
            <person name="Rokhsar D."/>
            <person name="Devos K.M."/>
        </authorList>
    </citation>
    <scope>NUCLEOTIDE SEQUENCE [LARGE SCALE GENOMIC DNA]</scope>
    <source>
        <strain evidence="1">Yugu1</strain>
    </source>
</reference>
<dbReference type="EMBL" id="CM003529">
    <property type="protein sequence ID" value="RCV12779.1"/>
    <property type="molecule type" value="Genomic_DNA"/>
</dbReference>
<dbReference type="AlphaFoldDB" id="A0A368Q4E6"/>
<name>A0A368Q4E6_SETIT</name>
<organism evidence="1">
    <name type="scientific">Setaria italica</name>
    <name type="common">Foxtail millet</name>
    <name type="synonym">Panicum italicum</name>
    <dbReference type="NCBI Taxonomy" id="4555"/>
    <lineage>
        <taxon>Eukaryota</taxon>
        <taxon>Viridiplantae</taxon>
        <taxon>Streptophyta</taxon>
        <taxon>Embryophyta</taxon>
        <taxon>Tracheophyta</taxon>
        <taxon>Spermatophyta</taxon>
        <taxon>Magnoliopsida</taxon>
        <taxon>Liliopsida</taxon>
        <taxon>Poales</taxon>
        <taxon>Poaceae</taxon>
        <taxon>PACMAD clade</taxon>
        <taxon>Panicoideae</taxon>
        <taxon>Panicodae</taxon>
        <taxon>Paniceae</taxon>
        <taxon>Cenchrinae</taxon>
        <taxon>Setaria</taxon>
    </lineage>
</organism>
<reference evidence="1" key="2">
    <citation type="submission" date="2015-07" db="EMBL/GenBank/DDBJ databases">
        <authorList>
            <person name="Noorani M."/>
        </authorList>
    </citation>
    <scope>NUCLEOTIDE SEQUENCE</scope>
    <source>
        <strain evidence="1">Yugu1</strain>
    </source>
</reference>
<gene>
    <name evidence="1" type="ORF">SETIT_2G295300v2</name>
</gene>
<accession>A0A368Q4E6</accession>